<feature type="compositionally biased region" description="Acidic residues" evidence="1">
    <location>
        <begin position="219"/>
        <end position="236"/>
    </location>
</feature>
<feature type="region of interest" description="Disordered" evidence="1">
    <location>
        <begin position="196"/>
        <end position="247"/>
    </location>
</feature>
<gene>
    <name evidence="2" type="ORF">MKZ38_009095</name>
</gene>
<dbReference type="EMBL" id="JAKWBI020000066">
    <property type="protein sequence ID" value="KAJ2903931.1"/>
    <property type="molecule type" value="Genomic_DNA"/>
</dbReference>
<protein>
    <submittedName>
        <fullName evidence="2">Uncharacterized protein</fullName>
    </submittedName>
</protein>
<keyword evidence="3" id="KW-1185">Reference proteome</keyword>
<reference evidence="2" key="1">
    <citation type="submission" date="2022-07" db="EMBL/GenBank/DDBJ databases">
        <title>Draft genome sequence of Zalerion maritima ATCC 34329, a (micro)plastics degrading marine fungus.</title>
        <authorList>
            <person name="Paco A."/>
            <person name="Goncalves M.F.M."/>
            <person name="Rocha-Santos T.A.P."/>
            <person name="Alves A."/>
        </authorList>
    </citation>
    <scope>NUCLEOTIDE SEQUENCE</scope>
    <source>
        <strain evidence="2">ATCC 34329</strain>
    </source>
</reference>
<evidence type="ECO:0000256" key="1">
    <source>
        <dbReference type="SAM" id="MobiDB-lite"/>
    </source>
</evidence>
<sequence length="247" mass="26707">MIIRNHHSDADTCTGLLHGYGVDVPEVAITNQYRPRNAPGFTIDNADCQNRIVDLQLHRICLAENGHVVIDMDVRGNVHRGHINPTAWLGLLTHIQFLALSLLLAPSPEEQPQFTTPSHNHRTSPAIPKVAKSSLEFTKDGSYESLTITQAAGRPNIGFNVTPGFLTLGGEQNPRDSSLQLVSCKILLQISNQAAPAQAQTNAGDDRSQGGNGERPDDGGDDEEEESDDGGDEEAQESNGHAASFRF</sequence>
<evidence type="ECO:0000313" key="2">
    <source>
        <dbReference type="EMBL" id="KAJ2903931.1"/>
    </source>
</evidence>
<feature type="compositionally biased region" description="Basic and acidic residues" evidence="1">
    <location>
        <begin position="204"/>
        <end position="218"/>
    </location>
</feature>
<evidence type="ECO:0000313" key="3">
    <source>
        <dbReference type="Proteomes" id="UP001201980"/>
    </source>
</evidence>
<dbReference type="Proteomes" id="UP001201980">
    <property type="component" value="Unassembled WGS sequence"/>
</dbReference>
<accession>A0AAD5RTL0</accession>
<organism evidence="2 3">
    <name type="scientific">Zalerion maritima</name>
    <dbReference type="NCBI Taxonomy" id="339359"/>
    <lineage>
        <taxon>Eukaryota</taxon>
        <taxon>Fungi</taxon>
        <taxon>Dikarya</taxon>
        <taxon>Ascomycota</taxon>
        <taxon>Pezizomycotina</taxon>
        <taxon>Sordariomycetes</taxon>
        <taxon>Lulworthiomycetidae</taxon>
        <taxon>Lulworthiales</taxon>
        <taxon>Lulworthiaceae</taxon>
        <taxon>Zalerion</taxon>
    </lineage>
</organism>
<dbReference type="AlphaFoldDB" id="A0AAD5RTL0"/>
<proteinExistence type="predicted"/>
<comment type="caution">
    <text evidence="2">The sequence shown here is derived from an EMBL/GenBank/DDBJ whole genome shotgun (WGS) entry which is preliminary data.</text>
</comment>
<name>A0AAD5RTL0_9PEZI</name>